<dbReference type="InterPro" id="IPR010359">
    <property type="entry name" value="IrrE_HExxH"/>
</dbReference>
<feature type="domain" description="HTH cro/C1-type" evidence="2">
    <location>
        <begin position="12"/>
        <end position="66"/>
    </location>
</feature>
<dbReference type="InterPro" id="IPR001387">
    <property type="entry name" value="Cro/C1-type_HTH"/>
</dbReference>
<dbReference type="Gene3D" id="1.10.260.40">
    <property type="entry name" value="lambda repressor-like DNA-binding domains"/>
    <property type="match status" value="1"/>
</dbReference>
<comment type="caution">
    <text evidence="3">The sequence shown here is derived from an EMBL/GenBank/DDBJ whole genome shotgun (WGS) entry which is preliminary data.</text>
</comment>
<reference evidence="3" key="1">
    <citation type="submission" date="2023-01" db="EMBL/GenBank/DDBJ databases">
        <title>Biogeochemical cycle of methane in antarctic sediments.</title>
        <authorList>
            <person name="Roldan D.M."/>
            <person name="Menes R.J."/>
        </authorList>
    </citation>
    <scope>NUCLEOTIDE SEQUENCE [LARGE SCALE GENOMIC DNA]</scope>
    <source>
        <strain evidence="3">K-2018 MAG008</strain>
    </source>
</reference>
<evidence type="ECO:0000256" key="1">
    <source>
        <dbReference type="ARBA" id="ARBA00007227"/>
    </source>
</evidence>
<dbReference type="SUPFAM" id="SSF47413">
    <property type="entry name" value="lambda repressor-like DNA-binding domains"/>
    <property type="match status" value="1"/>
</dbReference>
<gene>
    <name evidence="3" type="ORF">PSU93_11375</name>
</gene>
<sequence length="382" mass="43589">MALNLKVLAQRLRRARELQAIELSTVCQKTGITHERLSQIESVQCKPSGDEVLILANYYHVNFRDFLNESGPESFEQTEILYRRHGDDFRSDDRRAIQEFLYLCETESFLEAELKIQKHKFAFVPTGKHFKTHGMQAAGKLRSFLGYAANEIPRDIFNDFRQIGFHVFRRKLTNSNISGLYIYHPNAGHCLLINYEEDIYRQRFSASHEAAHAIFDSSESVVVSYKPGKGDYSAQELKEIRANRFASCYLIPPDQLPKVSQWSKYLALNWAQQLRVSTAVLSFSLKEAGLVDESTAKLIRSFSVPTSDKIDPEAPQTLTEKQRSRRLNLLESGLSDYYVGLCFEAYHQGIISAGRLSEALLADHAETQEISILFGRSLQYGV</sequence>
<dbReference type="EMBL" id="JAQSDF010000040">
    <property type="protein sequence ID" value="MDI1231740.1"/>
    <property type="molecule type" value="Genomic_DNA"/>
</dbReference>
<dbReference type="PANTHER" id="PTHR43236">
    <property type="entry name" value="ANTITOXIN HIGA1"/>
    <property type="match status" value="1"/>
</dbReference>
<dbReference type="AlphaFoldDB" id="A0AA43Q504"/>
<evidence type="ECO:0000313" key="3">
    <source>
        <dbReference type="EMBL" id="MDI1231740.1"/>
    </source>
</evidence>
<dbReference type="Pfam" id="PF06114">
    <property type="entry name" value="Peptidase_M78"/>
    <property type="match status" value="1"/>
</dbReference>
<proteinExistence type="inferred from homology"/>
<name>A0AA43Q504_9GAMM</name>
<dbReference type="SMART" id="SM00530">
    <property type="entry name" value="HTH_XRE"/>
    <property type="match status" value="1"/>
</dbReference>
<keyword evidence="4" id="KW-1185">Reference proteome</keyword>
<dbReference type="InterPro" id="IPR052345">
    <property type="entry name" value="Rad_response_metalloprotease"/>
</dbReference>
<protein>
    <submittedName>
        <fullName evidence="3">XRE family transcriptional regulator</fullName>
    </submittedName>
</protein>
<accession>A0AA43Q504</accession>
<dbReference type="Proteomes" id="UP001160519">
    <property type="component" value="Unassembled WGS sequence"/>
</dbReference>
<organism evidence="3 4">
    <name type="scientific">Candidatus Methylobacter titanis</name>
    <dbReference type="NCBI Taxonomy" id="3053457"/>
    <lineage>
        <taxon>Bacteria</taxon>
        <taxon>Pseudomonadati</taxon>
        <taxon>Pseudomonadota</taxon>
        <taxon>Gammaproteobacteria</taxon>
        <taxon>Methylococcales</taxon>
        <taxon>Methylococcaceae</taxon>
        <taxon>Methylobacter</taxon>
    </lineage>
</organism>
<dbReference type="GO" id="GO:0003677">
    <property type="term" value="F:DNA binding"/>
    <property type="evidence" value="ECO:0007669"/>
    <property type="project" value="InterPro"/>
</dbReference>
<dbReference type="PROSITE" id="PS50943">
    <property type="entry name" value="HTH_CROC1"/>
    <property type="match status" value="1"/>
</dbReference>
<dbReference type="CDD" id="cd00093">
    <property type="entry name" value="HTH_XRE"/>
    <property type="match status" value="1"/>
</dbReference>
<evidence type="ECO:0000313" key="4">
    <source>
        <dbReference type="Proteomes" id="UP001160519"/>
    </source>
</evidence>
<dbReference type="InterPro" id="IPR010982">
    <property type="entry name" value="Lambda_DNA-bd_dom_sf"/>
</dbReference>
<dbReference type="Gene3D" id="1.10.10.2910">
    <property type="match status" value="1"/>
</dbReference>
<dbReference type="PANTHER" id="PTHR43236:SF1">
    <property type="entry name" value="BLL7220 PROTEIN"/>
    <property type="match status" value="1"/>
</dbReference>
<evidence type="ECO:0000259" key="2">
    <source>
        <dbReference type="PROSITE" id="PS50943"/>
    </source>
</evidence>
<comment type="similarity">
    <text evidence="1">Belongs to the short-chain fatty acyl-CoA assimilation regulator (ScfR) family.</text>
</comment>